<keyword evidence="3" id="KW-0238">DNA-binding</keyword>
<sequence>MDLSSSVVLSRMLARGKFRHVQVLLKLAELGSVQRTADAIGMTQSSVTQTLAYLERMLETQLFHRHARGVRPTAAGATLLPVARQLLHGLTEGAEVIALHHRRGKARSACWHRLRRRKVCWCRRCCASTRKRRRFRCSCVKRKAKTSCSRSRAARSTVACRKPPVIPEGWHFQPLLDDRLAVVCRSDNPLARARRVGWAQLAEETRMLLPAGWRRASASTRCCRAFRMRRRCIRS</sequence>
<evidence type="ECO:0000259" key="5">
    <source>
        <dbReference type="PROSITE" id="PS50931"/>
    </source>
</evidence>
<dbReference type="Pfam" id="PF00126">
    <property type="entry name" value="HTH_1"/>
    <property type="match status" value="1"/>
</dbReference>
<dbReference type="InterPro" id="IPR036388">
    <property type="entry name" value="WH-like_DNA-bd_sf"/>
</dbReference>
<reference evidence="6 7" key="2">
    <citation type="submission" date="2020-05" db="EMBL/GenBank/DDBJ databases">
        <authorList>
            <person name="Khan S.A."/>
            <person name="Jeon C.O."/>
            <person name="Chun B.H."/>
        </authorList>
    </citation>
    <scope>NUCLEOTIDE SEQUENCE [LARGE SCALE GENOMIC DNA]</scope>
    <source>
        <strain evidence="6 7">H242</strain>
    </source>
</reference>
<dbReference type="SUPFAM" id="SSF53850">
    <property type="entry name" value="Periplasmic binding protein-like II"/>
    <property type="match status" value="1"/>
</dbReference>
<keyword evidence="2" id="KW-0805">Transcription regulation</keyword>
<dbReference type="PANTHER" id="PTHR30346">
    <property type="entry name" value="TRANSCRIPTIONAL DUAL REGULATOR HCAR-RELATED"/>
    <property type="match status" value="1"/>
</dbReference>
<dbReference type="EMBL" id="CP053418">
    <property type="protein sequence ID" value="QJW83797.1"/>
    <property type="molecule type" value="Genomic_DNA"/>
</dbReference>
<gene>
    <name evidence="6" type="ORF">HK414_06635</name>
</gene>
<protein>
    <submittedName>
        <fullName evidence="6">LysR family transcriptional regulator</fullName>
    </submittedName>
</protein>
<evidence type="ECO:0000256" key="3">
    <source>
        <dbReference type="ARBA" id="ARBA00023125"/>
    </source>
</evidence>
<dbReference type="SUPFAM" id="SSF46785">
    <property type="entry name" value="Winged helix' DNA-binding domain"/>
    <property type="match status" value="1"/>
</dbReference>
<dbReference type="PROSITE" id="PS50931">
    <property type="entry name" value="HTH_LYSR"/>
    <property type="match status" value="1"/>
</dbReference>
<accession>A0ABX6P262</accession>
<comment type="similarity">
    <text evidence="1">Belongs to the LysR transcriptional regulatory family.</text>
</comment>
<keyword evidence="7" id="KW-1185">Reference proteome</keyword>
<dbReference type="PANTHER" id="PTHR30346:SF28">
    <property type="entry name" value="HTH-TYPE TRANSCRIPTIONAL REGULATOR CYNR"/>
    <property type="match status" value="1"/>
</dbReference>
<evidence type="ECO:0000313" key="6">
    <source>
        <dbReference type="EMBL" id="QJW83797.1"/>
    </source>
</evidence>
<dbReference type="InterPro" id="IPR005119">
    <property type="entry name" value="LysR_subst-bd"/>
</dbReference>
<dbReference type="Pfam" id="PF03466">
    <property type="entry name" value="LysR_substrate"/>
    <property type="match status" value="1"/>
</dbReference>
<evidence type="ECO:0000256" key="4">
    <source>
        <dbReference type="ARBA" id="ARBA00023163"/>
    </source>
</evidence>
<dbReference type="Gene3D" id="1.10.10.10">
    <property type="entry name" value="Winged helix-like DNA-binding domain superfamily/Winged helix DNA-binding domain"/>
    <property type="match status" value="1"/>
</dbReference>
<dbReference type="Proteomes" id="UP000500826">
    <property type="component" value="Chromosome"/>
</dbReference>
<evidence type="ECO:0000256" key="2">
    <source>
        <dbReference type="ARBA" id="ARBA00023015"/>
    </source>
</evidence>
<evidence type="ECO:0000256" key="1">
    <source>
        <dbReference type="ARBA" id="ARBA00009437"/>
    </source>
</evidence>
<organism evidence="6 7">
    <name type="scientific">Ramlibacter terrae</name>
    <dbReference type="NCBI Taxonomy" id="2732511"/>
    <lineage>
        <taxon>Bacteria</taxon>
        <taxon>Pseudomonadati</taxon>
        <taxon>Pseudomonadota</taxon>
        <taxon>Betaproteobacteria</taxon>
        <taxon>Burkholderiales</taxon>
        <taxon>Comamonadaceae</taxon>
        <taxon>Ramlibacter</taxon>
    </lineage>
</organism>
<keyword evidence="4" id="KW-0804">Transcription</keyword>
<reference evidence="6 7" key="1">
    <citation type="submission" date="2020-05" db="EMBL/GenBank/DDBJ databases">
        <title>Ramlibacter rhizophilus sp. nov., isolated from rhizosphere soil of national flower Mugunghwa from South Korea.</title>
        <authorList>
            <person name="Zheng-Fei Y."/>
            <person name="Huan T."/>
        </authorList>
    </citation>
    <scope>NUCLEOTIDE SEQUENCE [LARGE SCALE GENOMIC DNA]</scope>
    <source>
        <strain evidence="6 7">H242</strain>
    </source>
</reference>
<evidence type="ECO:0000313" key="7">
    <source>
        <dbReference type="Proteomes" id="UP000500826"/>
    </source>
</evidence>
<name>A0ABX6P262_9BURK</name>
<proteinExistence type="inferred from homology"/>
<dbReference type="Gene3D" id="3.40.190.290">
    <property type="match status" value="1"/>
</dbReference>
<dbReference type="InterPro" id="IPR000847">
    <property type="entry name" value="LysR_HTH_N"/>
</dbReference>
<feature type="domain" description="HTH lysR-type" evidence="5">
    <location>
        <begin position="17"/>
        <end position="73"/>
    </location>
</feature>
<dbReference type="InterPro" id="IPR036390">
    <property type="entry name" value="WH_DNA-bd_sf"/>
</dbReference>